<evidence type="ECO:0000256" key="1">
    <source>
        <dbReference type="ARBA" id="ARBA00001974"/>
    </source>
</evidence>
<gene>
    <name evidence="16" type="primary">murB</name>
    <name evidence="18" type="ordered locus">Cyan7425_0898</name>
</gene>
<dbReference type="PROSITE" id="PS51387">
    <property type="entry name" value="FAD_PCMH"/>
    <property type="match status" value="1"/>
</dbReference>
<dbReference type="GO" id="GO:0009252">
    <property type="term" value="P:peptidoglycan biosynthetic process"/>
    <property type="evidence" value="ECO:0007669"/>
    <property type="project" value="UniProtKB-UniRule"/>
</dbReference>
<dbReference type="Pfam" id="PF02873">
    <property type="entry name" value="MurB_C"/>
    <property type="match status" value="1"/>
</dbReference>
<dbReference type="InterPro" id="IPR003170">
    <property type="entry name" value="MurB"/>
</dbReference>
<dbReference type="GO" id="GO:0071949">
    <property type="term" value="F:FAD binding"/>
    <property type="evidence" value="ECO:0007669"/>
    <property type="project" value="InterPro"/>
</dbReference>
<evidence type="ECO:0000256" key="15">
    <source>
        <dbReference type="ARBA" id="ARBA00048914"/>
    </source>
</evidence>
<comment type="similarity">
    <text evidence="16">Belongs to the MurB family.</text>
</comment>
<dbReference type="NCBIfam" id="NF010480">
    <property type="entry name" value="PRK13905.1"/>
    <property type="match status" value="1"/>
</dbReference>
<reference evidence="18" key="1">
    <citation type="submission" date="2009-01" db="EMBL/GenBank/DDBJ databases">
        <title>Complete sequence of chromosome Cyanothece sp. PCC 7425.</title>
        <authorList>
            <consortium name="US DOE Joint Genome Institute"/>
            <person name="Lucas S."/>
            <person name="Copeland A."/>
            <person name="Lapidus A."/>
            <person name="Glavina del Rio T."/>
            <person name="Dalin E."/>
            <person name="Tice H."/>
            <person name="Bruce D."/>
            <person name="Goodwin L."/>
            <person name="Pitluck S."/>
            <person name="Sims D."/>
            <person name="Meineke L."/>
            <person name="Brettin T."/>
            <person name="Detter J.C."/>
            <person name="Han C."/>
            <person name="Larimer F."/>
            <person name="Land M."/>
            <person name="Hauser L."/>
            <person name="Kyrpides N."/>
            <person name="Ovchinnikova G."/>
            <person name="Liberton M."/>
            <person name="Stoeckel J."/>
            <person name="Banerjee A."/>
            <person name="Singh A."/>
            <person name="Page L."/>
            <person name="Sato H."/>
            <person name="Zhao L."/>
            <person name="Sherman L."/>
            <person name="Pakrasi H."/>
            <person name="Richardson P."/>
        </authorList>
    </citation>
    <scope>NUCLEOTIDE SEQUENCE</scope>
    <source>
        <strain evidence="18">PCC 7425</strain>
    </source>
</reference>
<keyword evidence="10 16" id="KW-0133">Cell shape</keyword>
<feature type="active site" evidence="16">
    <location>
        <position position="301"/>
    </location>
</feature>
<evidence type="ECO:0000256" key="9">
    <source>
        <dbReference type="ARBA" id="ARBA00022857"/>
    </source>
</evidence>
<evidence type="ECO:0000256" key="6">
    <source>
        <dbReference type="ARBA" id="ARBA00022618"/>
    </source>
</evidence>
<accession>B8HWY1</accession>
<evidence type="ECO:0000256" key="3">
    <source>
        <dbReference type="ARBA" id="ARBA00004496"/>
    </source>
</evidence>
<evidence type="ECO:0000256" key="10">
    <source>
        <dbReference type="ARBA" id="ARBA00022960"/>
    </source>
</evidence>
<comment type="function">
    <text evidence="2 16">Cell wall formation.</text>
</comment>
<dbReference type="InterPro" id="IPR016167">
    <property type="entry name" value="FAD-bd_PCMH_sub1"/>
</dbReference>
<comment type="pathway">
    <text evidence="4 16">Cell wall biogenesis; peptidoglycan biosynthesis.</text>
</comment>
<sequence>MSHAVLQDFSLPEPLGANCPILPQVSLAELTSFRVGGPAQWFVAPRTLEEFQASWHWAKQADLAVTVLGAGSNLLISDRGLAGLVISTKNLRYLHFDPQTGQMTAGAGRTLPKLAFQSAKRGWSGLEWAVGIPGTVGGAIVMNAGAHGGCTADYLRCVQVLEADGTITELTPAQLDYGYRSSNLQGSQRLVLQATFQLQPGFEPEQVKLTTQSHLDHRLTTQPYHLPSCGSVFRNPLPQAAGQLIEQTGLKGYQIGGAQVANQHANFILNCGGATATDIFQLIQYVQQRVADRWSVLLKPEVKMLGEFCLG</sequence>
<proteinExistence type="inferred from homology"/>
<evidence type="ECO:0000256" key="12">
    <source>
        <dbReference type="ARBA" id="ARBA00023002"/>
    </source>
</evidence>
<organism evidence="18">
    <name type="scientific">Cyanothece sp. (strain PCC 7425 / ATCC 29141)</name>
    <dbReference type="NCBI Taxonomy" id="395961"/>
    <lineage>
        <taxon>Bacteria</taxon>
        <taxon>Bacillati</taxon>
        <taxon>Cyanobacteriota</taxon>
        <taxon>Cyanophyceae</taxon>
        <taxon>Gomontiellales</taxon>
        <taxon>Cyanothecaceae</taxon>
        <taxon>Cyanothece</taxon>
    </lineage>
</organism>
<feature type="active site" evidence="16">
    <location>
        <position position="180"/>
    </location>
</feature>
<evidence type="ECO:0000256" key="4">
    <source>
        <dbReference type="ARBA" id="ARBA00004752"/>
    </source>
</evidence>
<dbReference type="InterPro" id="IPR006094">
    <property type="entry name" value="Oxid_FAD_bind_N"/>
</dbReference>
<evidence type="ECO:0000256" key="16">
    <source>
        <dbReference type="HAMAP-Rule" id="MF_00037"/>
    </source>
</evidence>
<evidence type="ECO:0000256" key="5">
    <source>
        <dbReference type="ARBA" id="ARBA00022490"/>
    </source>
</evidence>
<comment type="cofactor">
    <cofactor evidence="1 16">
        <name>FAD</name>
        <dbReference type="ChEBI" id="CHEBI:57692"/>
    </cofactor>
</comment>
<dbReference type="PANTHER" id="PTHR21071">
    <property type="entry name" value="UDP-N-ACETYLENOLPYRUVOYLGLUCOSAMINE REDUCTASE"/>
    <property type="match status" value="1"/>
</dbReference>
<dbReference type="InterPro" id="IPR036635">
    <property type="entry name" value="MurB_C_sf"/>
</dbReference>
<dbReference type="HAMAP" id="MF_00037">
    <property type="entry name" value="MurB"/>
    <property type="match status" value="1"/>
</dbReference>
<dbReference type="Gene3D" id="3.30.43.10">
    <property type="entry name" value="Uridine Diphospho-n-acetylenolpyruvylglucosamine Reductase, domain 2"/>
    <property type="match status" value="1"/>
</dbReference>
<evidence type="ECO:0000256" key="13">
    <source>
        <dbReference type="ARBA" id="ARBA00023306"/>
    </source>
</evidence>
<dbReference type="UniPathway" id="UPA00219"/>
<dbReference type="InterPro" id="IPR036318">
    <property type="entry name" value="FAD-bd_PCMH-like_sf"/>
</dbReference>
<keyword evidence="14 16" id="KW-0961">Cell wall biogenesis/degradation</keyword>
<keyword evidence="7 16" id="KW-0285">Flavoprotein</keyword>
<dbReference type="Gene3D" id="3.90.78.10">
    <property type="entry name" value="UDP-N-acetylenolpyruvoylglucosamine reductase, C-terminal domain"/>
    <property type="match status" value="1"/>
</dbReference>
<dbReference type="STRING" id="395961.Cyan7425_0898"/>
<name>B8HWY1_CYAP4</name>
<dbReference type="SUPFAM" id="SSF56194">
    <property type="entry name" value="Uridine diphospho-N-Acetylenolpyruvylglucosamine reductase, MurB, C-terminal domain"/>
    <property type="match status" value="1"/>
</dbReference>
<keyword evidence="11 16" id="KW-0573">Peptidoglycan synthesis</keyword>
<comment type="catalytic activity">
    <reaction evidence="15 16">
        <text>UDP-N-acetyl-alpha-D-muramate + NADP(+) = UDP-N-acetyl-3-O-(1-carboxyvinyl)-alpha-D-glucosamine + NADPH + H(+)</text>
        <dbReference type="Rhea" id="RHEA:12248"/>
        <dbReference type="ChEBI" id="CHEBI:15378"/>
        <dbReference type="ChEBI" id="CHEBI:57783"/>
        <dbReference type="ChEBI" id="CHEBI:58349"/>
        <dbReference type="ChEBI" id="CHEBI:68483"/>
        <dbReference type="ChEBI" id="CHEBI:70757"/>
        <dbReference type="EC" id="1.3.1.98"/>
    </reaction>
</comment>
<dbReference type="HOGENOM" id="CLU_035304_1_1_3"/>
<keyword evidence="9 16" id="KW-0521">NADP</keyword>
<dbReference type="EC" id="1.3.1.98" evidence="16"/>
<dbReference type="Gene3D" id="3.30.465.10">
    <property type="match status" value="1"/>
</dbReference>
<keyword evidence="12 16" id="KW-0560">Oxidoreductase</keyword>
<dbReference type="GO" id="GO:0051301">
    <property type="term" value="P:cell division"/>
    <property type="evidence" value="ECO:0007669"/>
    <property type="project" value="UniProtKB-KW"/>
</dbReference>
<feature type="active site" description="Proton donor" evidence="16">
    <location>
        <position position="231"/>
    </location>
</feature>
<dbReference type="GO" id="GO:0008762">
    <property type="term" value="F:UDP-N-acetylmuramate dehydrogenase activity"/>
    <property type="evidence" value="ECO:0007669"/>
    <property type="project" value="UniProtKB-UniRule"/>
</dbReference>
<keyword evidence="13 16" id="KW-0131">Cell cycle</keyword>
<dbReference type="GO" id="GO:0071555">
    <property type="term" value="P:cell wall organization"/>
    <property type="evidence" value="ECO:0007669"/>
    <property type="project" value="UniProtKB-KW"/>
</dbReference>
<evidence type="ECO:0000259" key="17">
    <source>
        <dbReference type="PROSITE" id="PS51387"/>
    </source>
</evidence>
<dbReference type="AlphaFoldDB" id="B8HWY1"/>
<protein>
    <recommendedName>
        <fullName evidence="16">UDP-N-acetylenolpyruvoylglucosamine reductase</fullName>
        <ecNumber evidence="16">1.3.1.98</ecNumber>
    </recommendedName>
    <alternativeName>
        <fullName evidence="16">UDP-N-acetylmuramate dehydrogenase</fullName>
    </alternativeName>
</protein>
<evidence type="ECO:0000256" key="7">
    <source>
        <dbReference type="ARBA" id="ARBA00022630"/>
    </source>
</evidence>
<dbReference type="EMBL" id="CP001344">
    <property type="protein sequence ID" value="ACL43284.1"/>
    <property type="molecule type" value="Genomic_DNA"/>
</dbReference>
<dbReference type="InterPro" id="IPR016169">
    <property type="entry name" value="FAD-bd_PCMH_sub2"/>
</dbReference>
<feature type="domain" description="FAD-binding PCMH-type" evidence="17">
    <location>
        <begin position="34"/>
        <end position="201"/>
    </location>
</feature>
<dbReference type="Pfam" id="PF01565">
    <property type="entry name" value="FAD_binding_4"/>
    <property type="match status" value="1"/>
</dbReference>
<evidence type="ECO:0000256" key="11">
    <source>
        <dbReference type="ARBA" id="ARBA00022984"/>
    </source>
</evidence>
<keyword evidence="8 16" id="KW-0274">FAD</keyword>
<dbReference type="OrthoDB" id="9804753at2"/>
<dbReference type="eggNOG" id="COG0812">
    <property type="taxonomic scope" value="Bacteria"/>
</dbReference>
<evidence type="ECO:0000256" key="2">
    <source>
        <dbReference type="ARBA" id="ARBA00003921"/>
    </source>
</evidence>
<keyword evidence="6 16" id="KW-0132">Cell division</keyword>
<dbReference type="NCBIfam" id="TIGR00179">
    <property type="entry name" value="murB"/>
    <property type="match status" value="1"/>
</dbReference>
<dbReference type="InterPro" id="IPR011601">
    <property type="entry name" value="MurB_C"/>
</dbReference>
<dbReference type="InterPro" id="IPR016166">
    <property type="entry name" value="FAD-bd_PCMH"/>
</dbReference>
<comment type="subcellular location">
    <subcellularLocation>
        <location evidence="3 16">Cytoplasm</location>
    </subcellularLocation>
</comment>
<dbReference type="PANTHER" id="PTHR21071:SF4">
    <property type="entry name" value="UDP-N-ACETYLENOLPYRUVOYLGLUCOSAMINE REDUCTASE"/>
    <property type="match status" value="1"/>
</dbReference>
<dbReference type="SUPFAM" id="SSF56176">
    <property type="entry name" value="FAD-binding/transporter-associated domain-like"/>
    <property type="match status" value="1"/>
</dbReference>
<dbReference type="GO" id="GO:0005829">
    <property type="term" value="C:cytosol"/>
    <property type="evidence" value="ECO:0007669"/>
    <property type="project" value="TreeGrafter"/>
</dbReference>
<evidence type="ECO:0000256" key="8">
    <source>
        <dbReference type="ARBA" id="ARBA00022827"/>
    </source>
</evidence>
<keyword evidence="5 16" id="KW-0963">Cytoplasm</keyword>
<dbReference type="GO" id="GO:0008360">
    <property type="term" value="P:regulation of cell shape"/>
    <property type="evidence" value="ECO:0007669"/>
    <property type="project" value="UniProtKB-KW"/>
</dbReference>
<evidence type="ECO:0000313" key="18">
    <source>
        <dbReference type="EMBL" id="ACL43284.1"/>
    </source>
</evidence>
<dbReference type="KEGG" id="cyn:Cyan7425_0898"/>
<evidence type="ECO:0000256" key="14">
    <source>
        <dbReference type="ARBA" id="ARBA00023316"/>
    </source>
</evidence>